<evidence type="ECO:0000313" key="2">
    <source>
        <dbReference type="EMBL" id="TNN70093.1"/>
    </source>
</evidence>
<organism evidence="2 3">
    <name type="scientific">Liparis tanakae</name>
    <name type="common">Tanaka's snailfish</name>
    <dbReference type="NCBI Taxonomy" id="230148"/>
    <lineage>
        <taxon>Eukaryota</taxon>
        <taxon>Metazoa</taxon>
        <taxon>Chordata</taxon>
        <taxon>Craniata</taxon>
        <taxon>Vertebrata</taxon>
        <taxon>Euteleostomi</taxon>
        <taxon>Actinopterygii</taxon>
        <taxon>Neopterygii</taxon>
        <taxon>Teleostei</taxon>
        <taxon>Neoteleostei</taxon>
        <taxon>Acanthomorphata</taxon>
        <taxon>Eupercaria</taxon>
        <taxon>Perciformes</taxon>
        <taxon>Cottioidei</taxon>
        <taxon>Cottales</taxon>
        <taxon>Liparidae</taxon>
        <taxon>Liparis</taxon>
    </lineage>
</organism>
<evidence type="ECO:0000256" key="1">
    <source>
        <dbReference type="SAM" id="MobiDB-lite"/>
    </source>
</evidence>
<name>A0A4Z2HYN8_9TELE</name>
<dbReference type="EMBL" id="SRLO01000168">
    <property type="protein sequence ID" value="TNN70093.1"/>
    <property type="molecule type" value="Genomic_DNA"/>
</dbReference>
<keyword evidence="3" id="KW-1185">Reference proteome</keyword>
<accession>A0A4Z2HYN8</accession>
<sequence length="135" mass="14839">MTGGLAQGHVSPEVRDQLKDEVLLSQGPFCCREPLDFHISVIIPMFTREPRAESREPGAGSREPGAESREPGAESREPGAESREPRAESREPRAESREPRAESREPRAESREPGAGLTLQPTCGCIVNTCPFRFV</sequence>
<protein>
    <submittedName>
        <fullName evidence="2">Uncharacterized protein</fullName>
    </submittedName>
</protein>
<evidence type="ECO:0000313" key="3">
    <source>
        <dbReference type="Proteomes" id="UP000314294"/>
    </source>
</evidence>
<comment type="caution">
    <text evidence="2">The sequence shown here is derived from an EMBL/GenBank/DDBJ whole genome shotgun (WGS) entry which is preliminary data.</text>
</comment>
<reference evidence="2 3" key="1">
    <citation type="submission" date="2019-03" db="EMBL/GenBank/DDBJ databases">
        <title>First draft genome of Liparis tanakae, snailfish: a comprehensive survey of snailfish specific genes.</title>
        <authorList>
            <person name="Kim W."/>
            <person name="Song I."/>
            <person name="Jeong J.-H."/>
            <person name="Kim D."/>
            <person name="Kim S."/>
            <person name="Ryu S."/>
            <person name="Song J.Y."/>
            <person name="Lee S.K."/>
        </authorList>
    </citation>
    <scope>NUCLEOTIDE SEQUENCE [LARGE SCALE GENOMIC DNA]</scope>
    <source>
        <tissue evidence="2">Muscle</tissue>
    </source>
</reference>
<proteinExistence type="predicted"/>
<feature type="region of interest" description="Disordered" evidence="1">
    <location>
        <begin position="47"/>
        <end position="119"/>
    </location>
</feature>
<dbReference type="Proteomes" id="UP000314294">
    <property type="component" value="Unassembled WGS sequence"/>
</dbReference>
<feature type="compositionally biased region" description="Basic and acidic residues" evidence="1">
    <location>
        <begin position="64"/>
        <end position="112"/>
    </location>
</feature>
<gene>
    <name evidence="2" type="ORF">EYF80_019769</name>
</gene>
<dbReference type="AlphaFoldDB" id="A0A4Z2HYN8"/>